<reference evidence="1" key="1">
    <citation type="submission" date="2020-10" db="EMBL/GenBank/DDBJ databases">
        <authorList>
            <person name="Gilroy R."/>
        </authorList>
    </citation>
    <scope>NUCLEOTIDE SEQUENCE</scope>
    <source>
        <strain evidence="1">B3-4054</strain>
    </source>
</reference>
<protein>
    <submittedName>
        <fullName evidence="1">Uncharacterized protein</fullName>
    </submittedName>
</protein>
<sequence>MKMKKLDRDGLAILKQLVSDVQGAPFPHDINNELYYIWYEHAQRIAIQCLEYLDHHFPDAKNEGIPKF</sequence>
<evidence type="ECO:0000313" key="2">
    <source>
        <dbReference type="Proteomes" id="UP000823616"/>
    </source>
</evidence>
<comment type="caution">
    <text evidence="1">The sequence shown here is derived from an EMBL/GenBank/DDBJ whole genome shotgun (WGS) entry which is preliminary data.</text>
</comment>
<accession>A0A9D9EMJ7</accession>
<dbReference type="EMBL" id="JADIMS010000131">
    <property type="protein sequence ID" value="MBO8450846.1"/>
    <property type="molecule type" value="Genomic_DNA"/>
</dbReference>
<dbReference type="AlphaFoldDB" id="A0A9D9EMJ7"/>
<reference evidence="1" key="2">
    <citation type="journal article" date="2021" name="PeerJ">
        <title>Extensive microbial diversity within the chicken gut microbiome revealed by metagenomics and culture.</title>
        <authorList>
            <person name="Gilroy R."/>
            <person name="Ravi A."/>
            <person name="Getino M."/>
            <person name="Pursley I."/>
            <person name="Horton D.L."/>
            <person name="Alikhan N.F."/>
            <person name="Baker D."/>
            <person name="Gharbi K."/>
            <person name="Hall N."/>
            <person name="Watson M."/>
            <person name="Adriaenssens E.M."/>
            <person name="Foster-Nyarko E."/>
            <person name="Jarju S."/>
            <person name="Secka A."/>
            <person name="Antonio M."/>
            <person name="Oren A."/>
            <person name="Chaudhuri R.R."/>
            <person name="La Ragione R."/>
            <person name="Hildebrand F."/>
            <person name="Pallen M.J."/>
        </authorList>
    </citation>
    <scope>NUCLEOTIDE SEQUENCE</scope>
    <source>
        <strain evidence="1">B3-4054</strain>
    </source>
</reference>
<evidence type="ECO:0000313" key="1">
    <source>
        <dbReference type="EMBL" id="MBO8450846.1"/>
    </source>
</evidence>
<dbReference type="Proteomes" id="UP000823616">
    <property type="component" value="Unassembled WGS sequence"/>
</dbReference>
<gene>
    <name evidence="1" type="ORF">IAA96_07045</name>
</gene>
<name>A0A9D9EMJ7_9SPIR</name>
<organism evidence="1 2">
    <name type="scientific">Candidatus Avitreponema avistercoris</name>
    <dbReference type="NCBI Taxonomy" id="2840705"/>
    <lineage>
        <taxon>Bacteria</taxon>
        <taxon>Pseudomonadati</taxon>
        <taxon>Spirochaetota</taxon>
        <taxon>Spirochaetia</taxon>
        <taxon>Spirochaetales</taxon>
        <taxon>Candidatus Avitreponema</taxon>
    </lineage>
</organism>
<proteinExistence type="predicted"/>